<comment type="caution">
    <text evidence="1">The sequence shown here is derived from an EMBL/GenBank/DDBJ whole genome shotgun (WGS) entry which is preliminary data.</text>
</comment>
<evidence type="ECO:0000313" key="2">
    <source>
        <dbReference type="Proteomes" id="UP000005065"/>
    </source>
</evidence>
<dbReference type="EMBL" id="AFCU01001090">
    <property type="protein sequence ID" value="EHC86567.1"/>
    <property type="molecule type" value="Genomic_DNA"/>
</dbReference>
<protein>
    <submittedName>
        <fullName evidence="1">Uncharacterized protein</fullName>
    </submittedName>
</protein>
<dbReference type="AlphaFoldDB" id="G5R1V2"/>
<gene>
    <name evidence="1" type="ORF">LTSESEN_3331</name>
</gene>
<accession>G5R1V2</accession>
<name>G5R1V2_SALSE</name>
<sequence>MRLMRIGEIPTGQATLSQTLHSEQVRALSSSCGVAAW</sequence>
<dbReference type="PATRIC" id="fig|913082.3.peg.2554"/>
<proteinExistence type="predicted"/>
<organism evidence="1 2">
    <name type="scientific">Salmonella enterica subsp. enterica serovar Senftenberg str. A4-543</name>
    <dbReference type="NCBI Taxonomy" id="913082"/>
    <lineage>
        <taxon>Bacteria</taxon>
        <taxon>Pseudomonadati</taxon>
        <taxon>Pseudomonadota</taxon>
        <taxon>Gammaproteobacteria</taxon>
        <taxon>Enterobacterales</taxon>
        <taxon>Enterobacteriaceae</taxon>
        <taxon>Salmonella</taxon>
    </lineage>
</organism>
<dbReference type="Proteomes" id="UP000005065">
    <property type="component" value="Unassembled WGS sequence"/>
</dbReference>
<evidence type="ECO:0000313" key="1">
    <source>
        <dbReference type="EMBL" id="EHC86567.1"/>
    </source>
</evidence>
<reference evidence="1 2" key="1">
    <citation type="journal article" date="2011" name="BMC Genomics">
        <title>Genome sequencing reveals diversification of virulence factor content and possible host adaptation in distinct subpopulations of Salmonella enterica.</title>
        <authorList>
            <person name="den Bakker H.C."/>
            <person name="Moreno Switt A.I."/>
            <person name="Govoni G."/>
            <person name="Cummings C.A."/>
            <person name="Ranieri M.L."/>
            <person name="Degoricija L."/>
            <person name="Hoelzer K."/>
            <person name="Rodriguez-Rivera L.D."/>
            <person name="Brown S."/>
            <person name="Bolchacova E."/>
            <person name="Furtado M.R."/>
            <person name="Wiedmann M."/>
        </authorList>
    </citation>
    <scope>NUCLEOTIDE SEQUENCE [LARGE SCALE GENOMIC DNA]</scope>
    <source>
        <strain evidence="1 2">A4-543</strain>
    </source>
</reference>
<dbReference type="BioCyc" id="SENT913082:G120J-245-MONOMER"/>